<dbReference type="InterPro" id="IPR050065">
    <property type="entry name" value="GlmU-like"/>
</dbReference>
<dbReference type="InterPro" id="IPR029044">
    <property type="entry name" value="Nucleotide-diphossugar_trans"/>
</dbReference>
<keyword evidence="1" id="KW-0808">Transferase</keyword>
<evidence type="ECO:0000256" key="4">
    <source>
        <dbReference type="ARBA" id="ARBA00048247"/>
    </source>
</evidence>
<accession>A0A2M6NZW2</accession>
<proteinExistence type="predicted"/>
<dbReference type="Pfam" id="PF00483">
    <property type="entry name" value="NTP_transferase"/>
    <property type="match status" value="1"/>
</dbReference>
<dbReference type="GO" id="GO:0003977">
    <property type="term" value="F:UDP-N-acetylglucosamine diphosphorylase activity"/>
    <property type="evidence" value="ECO:0007669"/>
    <property type="project" value="UniProtKB-EC"/>
</dbReference>
<evidence type="ECO:0000256" key="2">
    <source>
        <dbReference type="ARBA" id="ARBA00022695"/>
    </source>
</evidence>
<comment type="caution">
    <text evidence="8">The sequence shown here is derived from an EMBL/GenBank/DDBJ whole genome shotgun (WGS) entry which is preliminary data.</text>
</comment>
<evidence type="ECO:0000313" key="8">
    <source>
        <dbReference type="EMBL" id="PIR77015.1"/>
    </source>
</evidence>
<evidence type="ECO:0000259" key="7">
    <source>
        <dbReference type="Pfam" id="PF00483"/>
    </source>
</evidence>
<comment type="function">
    <text evidence="6">Catalyzes the last two sequential reactions in the de novo biosynthetic pathway for UDP-N-acetylglucosamine (UDP-GlcNAc). The C-terminal domain catalyzes the transfer of acetyl group from acetyl coenzyme A to glucosamine-1-phosphate (GlcN-1-P) to produce N-acetylglucosamine-1-phosphate (GlcNAc-1-P), which is converted into UDP-GlcNAc by the transfer of uridine 5-monophosphate (from uridine 5-triphosphate), a reaction catalyzed by the N-terminal domain.</text>
</comment>
<feature type="domain" description="Nucleotidyl transferase" evidence="7">
    <location>
        <begin position="14"/>
        <end position="213"/>
    </location>
</feature>
<dbReference type="PANTHER" id="PTHR43584:SF3">
    <property type="entry name" value="BIFUNCTIONAL PROTEIN GLMU"/>
    <property type="match status" value="1"/>
</dbReference>
<keyword evidence="2" id="KW-0548">Nucleotidyltransferase</keyword>
<dbReference type="InterPro" id="IPR005835">
    <property type="entry name" value="NTP_transferase_dom"/>
</dbReference>
<evidence type="ECO:0000256" key="3">
    <source>
        <dbReference type="ARBA" id="ARBA00023315"/>
    </source>
</evidence>
<gene>
    <name evidence="8" type="ORF">COU30_04710</name>
</gene>
<comment type="catalytic activity">
    <reaction evidence="5">
        <text>N-acetyl-alpha-D-glucosamine 1-phosphate + UTP + H(+) = UDP-N-acetyl-alpha-D-glucosamine + diphosphate</text>
        <dbReference type="Rhea" id="RHEA:13509"/>
        <dbReference type="ChEBI" id="CHEBI:15378"/>
        <dbReference type="ChEBI" id="CHEBI:33019"/>
        <dbReference type="ChEBI" id="CHEBI:46398"/>
        <dbReference type="ChEBI" id="CHEBI:57705"/>
        <dbReference type="ChEBI" id="CHEBI:57776"/>
        <dbReference type="EC" id="2.7.7.23"/>
    </reaction>
</comment>
<dbReference type="AlphaFoldDB" id="A0A2M6NZW2"/>
<name>A0A2M6NZW2_9BACT</name>
<evidence type="ECO:0000256" key="6">
    <source>
        <dbReference type="ARBA" id="ARBA00049628"/>
    </source>
</evidence>
<dbReference type="Gene3D" id="3.90.550.10">
    <property type="entry name" value="Spore Coat Polysaccharide Biosynthesis Protein SpsA, Chain A"/>
    <property type="match status" value="1"/>
</dbReference>
<sequence length="254" mass="28936">MIIIPKNIVEKTAVVILAAGKGTRLGCTDIPKVMKLLAGKPIVSYVVETLTDMGFTNEHICLVVGFKKEKVTEYFKDRVSYAHQEEQKGTAHAAYTGMKELPKHIDTILVIQGDDSAFYSPETINRFIQEHCDSHAKLSLLSIDVDNPDQLGRIIRHENGDIEVIEKEYITEEQKKIKEISTGTFCFNREWFEHMYPTMPQLRKLGEYALPTALAMARDQGVKWQVIKIENGHEWFGINTPEQLEQAEQMKKGK</sequence>
<evidence type="ECO:0000256" key="5">
    <source>
        <dbReference type="ARBA" id="ARBA00048493"/>
    </source>
</evidence>
<dbReference type="Proteomes" id="UP000228528">
    <property type="component" value="Unassembled WGS sequence"/>
</dbReference>
<dbReference type="SUPFAM" id="SSF53448">
    <property type="entry name" value="Nucleotide-diphospho-sugar transferases"/>
    <property type="match status" value="1"/>
</dbReference>
<comment type="catalytic activity">
    <reaction evidence="4">
        <text>alpha-D-glucosamine 1-phosphate + acetyl-CoA = N-acetyl-alpha-D-glucosamine 1-phosphate + CoA + H(+)</text>
        <dbReference type="Rhea" id="RHEA:13725"/>
        <dbReference type="ChEBI" id="CHEBI:15378"/>
        <dbReference type="ChEBI" id="CHEBI:57287"/>
        <dbReference type="ChEBI" id="CHEBI:57288"/>
        <dbReference type="ChEBI" id="CHEBI:57776"/>
        <dbReference type="ChEBI" id="CHEBI:58516"/>
        <dbReference type="EC" id="2.3.1.157"/>
    </reaction>
</comment>
<dbReference type="EMBL" id="PFBW01000199">
    <property type="protein sequence ID" value="PIR77015.1"/>
    <property type="molecule type" value="Genomic_DNA"/>
</dbReference>
<evidence type="ECO:0000313" key="9">
    <source>
        <dbReference type="Proteomes" id="UP000228528"/>
    </source>
</evidence>
<evidence type="ECO:0000256" key="1">
    <source>
        <dbReference type="ARBA" id="ARBA00022679"/>
    </source>
</evidence>
<organism evidence="8 9">
    <name type="scientific">Candidatus Magasanikbacteria bacterium CG10_big_fil_rev_8_21_14_0_10_38_6</name>
    <dbReference type="NCBI Taxonomy" id="1974647"/>
    <lineage>
        <taxon>Bacteria</taxon>
        <taxon>Candidatus Magasanikiibacteriota</taxon>
    </lineage>
</organism>
<keyword evidence="3" id="KW-0012">Acyltransferase</keyword>
<reference evidence="9" key="1">
    <citation type="submission" date="2017-09" db="EMBL/GenBank/DDBJ databases">
        <title>Depth-based differentiation of microbial function through sediment-hosted aquifers and enrichment of novel symbionts in the deep terrestrial subsurface.</title>
        <authorList>
            <person name="Probst A.J."/>
            <person name="Ladd B."/>
            <person name="Jarett J.K."/>
            <person name="Geller-Mcgrath D.E."/>
            <person name="Sieber C.M.K."/>
            <person name="Emerson J.B."/>
            <person name="Anantharaman K."/>
            <person name="Thomas B.C."/>
            <person name="Malmstrom R."/>
            <person name="Stieglmeier M."/>
            <person name="Klingl A."/>
            <person name="Woyke T."/>
            <person name="Ryan C.M."/>
            <person name="Banfield J.F."/>
        </authorList>
    </citation>
    <scope>NUCLEOTIDE SEQUENCE [LARGE SCALE GENOMIC DNA]</scope>
</reference>
<protein>
    <recommendedName>
        <fullName evidence="7">Nucleotidyl transferase domain-containing protein</fullName>
    </recommendedName>
</protein>
<dbReference type="PANTHER" id="PTHR43584">
    <property type="entry name" value="NUCLEOTIDYL TRANSFERASE"/>
    <property type="match status" value="1"/>
</dbReference>
<dbReference type="GO" id="GO:0019134">
    <property type="term" value="F:glucosamine-1-phosphate N-acetyltransferase activity"/>
    <property type="evidence" value="ECO:0007669"/>
    <property type="project" value="UniProtKB-EC"/>
</dbReference>